<reference evidence="1" key="2">
    <citation type="journal article" date="2015" name="Fish Shellfish Immunol.">
        <title>Early steps in the European eel (Anguilla anguilla)-Vibrio vulnificus interaction in the gills: Role of the RtxA13 toxin.</title>
        <authorList>
            <person name="Callol A."/>
            <person name="Pajuelo D."/>
            <person name="Ebbesson L."/>
            <person name="Teles M."/>
            <person name="MacKenzie S."/>
            <person name="Amaro C."/>
        </authorList>
    </citation>
    <scope>NUCLEOTIDE SEQUENCE</scope>
</reference>
<dbReference type="AlphaFoldDB" id="A0A0E9SZT8"/>
<organism evidence="1">
    <name type="scientific">Anguilla anguilla</name>
    <name type="common">European freshwater eel</name>
    <name type="synonym">Muraena anguilla</name>
    <dbReference type="NCBI Taxonomy" id="7936"/>
    <lineage>
        <taxon>Eukaryota</taxon>
        <taxon>Metazoa</taxon>
        <taxon>Chordata</taxon>
        <taxon>Craniata</taxon>
        <taxon>Vertebrata</taxon>
        <taxon>Euteleostomi</taxon>
        <taxon>Actinopterygii</taxon>
        <taxon>Neopterygii</taxon>
        <taxon>Teleostei</taxon>
        <taxon>Anguilliformes</taxon>
        <taxon>Anguillidae</taxon>
        <taxon>Anguilla</taxon>
    </lineage>
</organism>
<name>A0A0E9SZT8_ANGAN</name>
<evidence type="ECO:0000313" key="1">
    <source>
        <dbReference type="EMBL" id="JAH46210.1"/>
    </source>
</evidence>
<accession>A0A0E9SZT8</accession>
<sequence>MVSPDILECLLYIHMQLYCRVNVTFEEQVYCSSLVMTLNQKFHCDQLKKTTVCVLIVCTFSTPLRCVPSVVLTVYLSLRLHIS</sequence>
<reference evidence="1" key="1">
    <citation type="submission" date="2014-11" db="EMBL/GenBank/DDBJ databases">
        <authorList>
            <person name="Amaro Gonzalez C."/>
        </authorList>
    </citation>
    <scope>NUCLEOTIDE SEQUENCE</scope>
</reference>
<proteinExistence type="predicted"/>
<dbReference type="EMBL" id="GBXM01062367">
    <property type="protein sequence ID" value="JAH46210.1"/>
    <property type="molecule type" value="Transcribed_RNA"/>
</dbReference>
<protein>
    <submittedName>
        <fullName evidence="1">Uncharacterized protein</fullName>
    </submittedName>
</protein>